<dbReference type="OrthoDB" id="2564814at2759"/>
<dbReference type="EMBL" id="CP144523">
    <property type="protein sequence ID" value="WWC70058.1"/>
    <property type="molecule type" value="Genomic_DNA"/>
</dbReference>
<reference evidence="1" key="1">
    <citation type="submission" date="2013-07" db="EMBL/GenBank/DDBJ databases">
        <title>The Genome Sequence of Cryptococcus pinus CBS10737.</title>
        <authorList>
            <consortium name="The Broad Institute Genome Sequencing Platform"/>
            <person name="Cuomo C."/>
            <person name="Litvintseva A."/>
            <person name="Chen Y."/>
            <person name="Heitman J."/>
            <person name="Sun S."/>
            <person name="Springer D."/>
            <person name="Dromer F."/>
            <person name="Young S.K."/>
            <person name="Zeng Q."/>
            <person name="Gargeya S."/>
            <person name="Fitzgerald M."/>
            <person name="Abouelleil A."/>
            <person name="Alvarado L."/>
            <person name="Berlin A.M."/>
            <person name="Chapman S.B."/>
            <person name="Dewar J."/>
            <person name="Goldberg J."/>
            <person name="Griggs A."/>
            <person name="Gujja S."/>
            <person name="Hansen M."/>
            <person name="Howarth C."/>
            <person name="Imamovic A."/>
            <person name="Larimer J."/>
            <person name="McCowan C."/>
            <person name="Murphy C."/>
            <person name="Pearson M."/>
            <person name="Priest M."/>
            <person name="Roberts A."/>
            <person name="Saif S."/>
            <person name="Shea T."/>
            <person name="Sykes S."/>
            <person name="Wortman J."/>
            <person name="Nusbaum C."/>
            <person name="Birren B."/>
        </authorList>
    </citation>
    <scope>NUCLEOTIDE SEQUENCE [LARGE SCALE GENOMIC DNA]</scope>
    <source>
        <strain evidence="1">CBS 10737</strain>
    </source>
</reference>
<reference evidence="2" key="4">
    <citation type="submission" date="2024-02" db="EMBL/GenBank/DDBJ databases">
        <title>Comparative genomics of Cryptococcus and Kwoniella reveals pathogenesis evolution and contrasting modes of karyotype evolution via chromosome fusion or intercentromeric recombination.</title>
        <authorList>
            <person name="Coelho M.A."/>
            <person name="David-Palma M."/>
            <person name="Shea T."/>
            <person name="Bowers K."/>
            <person name="McGinley-Smith S."/>
            <person name="Mohammad A.W."/>
            <person name="Gnirke A."/>
            <person name="Yurkov A.M."/>
            <person name="Nowrousian M."/>
            <person name="Sun S."/>
            <person name="Cuomo C.A."/>
            <person name="Heitman J."/>
        </authorList>
    </citation>
    <scope>NUCLEOTIDE SEQUENCE</scope>
    <source>
        <strain evidence="2">CBS 10737</strain>
    </source>
</reference>
<reference evidence="1" key="3">
    <citation type="submission" date="2016-07" db="EMBL/GenBank/DDBJ databases">
        <title>Evolution of pathogenesis and genome organization in the Tremellales.</title>
        <authorList>
            <person name="Cuomo C."/>
            <person name="Litvintseva A."/>
            <person name="Heitman J."/>
            <person name="Chen Y."/>
            <person name="Sun S."/>
            <person name="Springer D."/>
            <person name="Dromer F."/>
            <person name="Young S."/>
            <person name="Zeng Q."/>
            <person name="Chapman S."/>
            <person name="Gujja S."/>
            <person name="Saif S."/>
            <person name="Birren B."/>
        </authorList>
    </citation>
    <scope>NUCLEOTIDE SEQUENCE</scope>
    <source>
        <strain evidence="1">CBS 10737</strain>
    </source>
</reference>
<reference evidence="2" key="2">
    <citation type="submission" date="2013-07" db="EMBL/GenBank/DDBJ databases">
        <authorList>
            <consortium name="The Broad Institute Genome Sequencing Platform"/>
            <person name="Cuomo C."/>
            <person name="Litvintseva A."/>
            <person name="Chen Y."/>
            <person name="Heitman J."/>
            <person name="Sun S."/>
            <person name="Springer D."/>
            <person name="Dromer F."/>
            <person name="Young S.K."/>
            <person name="Zeng Q."/>
            <person name="Gargeya S."/>
            <person name="Fitzgerald M."/>
            <person name="Abouelleil A."/>
            <person name="Alvarado L."/>
            <person name="Berlin A.M."/>
            <person name="Chapman S.B."/>
            <person name="Dewar J."/>
            <person name="Goldberg J."/>
            <person name="Griggs A."/>
            <person name="Gujja S."/>
            <person name="Hansen M."/>
            <person name="Howarth C."/>
            <person name="Imamovic A."/>
            <person name="Larimer J."/>
            <person name="McCowan C."/>
            <person name="Murphy C."/>
            <person name="Pearson M."/>
            <person name="Priest M."/>
            <person name="Roberts A."/>
            <person name="Saif S."/>
            <person name="Shea T."/>
            <person name="Sykes S."/>
            <person name="Wortman J."/>
            <person name="Nusbaum C."/>
            <person name="Birren B."/>
        </authorList>
    </citation>
    <scope>NUCLEOTIDE SEQUENCE</scope>
    <source>
        <strain evidence="2">CBS 10737</strain>
    </source>
</reference>
<gene>
    <name evidence="1" type="ORF">I206_04423</name>
    <name evidence="2" type="ORF">I206_104003</name>
</gene>
<organism evidence="1">
    <name type="scientific">Kwoniella pini CBS 10737</name>
    <dbReference type="NCBI Taxonomy" id="1296096"/>
    <lineage>
        <taxon>Eukaryota</taxon>
        <taxon>Fungi</taxon>
        <taxon>Dikarya</taxon>
        <taxon>Basidiomycota</taxon>
        <taxon>Agaricomycotina</taxon>
        <taxon>Tremellomycetes</taxon>
        <taxon>Tremellales</taxon>
        <taxon>Cryptococcaceae</taxon>
        <taxon>Kwoniella</taxon>
    </lineage>
</organism>
<keyword evidence="3" id="KW-1185">Reference proteome</keyword>
<proteinExistence type="predicted"/>
<dbReference type="RefSeq" id="XP_019011112.1">
    <property type="nucleotide sequence ID" value="XM_019156154.1"/>
</dbReference>
<protein>
    <recommendedName>
        <fullName evidence="4">BTB domain-containing protein</fullName>
    </recommendedName>
</protein>
<accession>A0A1B9I2X4</accession>
<evidence type="ECO:0000313" key="3">
    <source>
        <dbReference type="Proteomes" id="UP000094020"/>
    </source>
</evidence>
<dbReference type="GeneID" id="30172792"/>
<name>A0A1B9I2X4_9TREE</name>
<dbReference type="AlphaFoldDB" id="A0A1B9I2X4"/>
<dbReference type="EMBL" id="KI894011">
    <property type="protein sequence ID" value="OCF49893.1"/>
    <property type="molecule type" value="Genomic_DNA"/>
</dbReference>
<dbReference type="KEGG" id="kpin:30172792"/>
<evidence type="ECO:0000313" key="2">
    <source>
        <dbReference type="EMBL" id="WWC70058.1"/>
    </source>
</evidence>
<sequence length="261" mass="29578">MESGTEISSPNKGEPTLHHVHCDPNVDVTIISNDNVELRASSFQLSKFSGFFADTFSLPPPNNHRREPIHLDFKSETIANFLDLMLLPQLYQEHAISALRLPSIIGPLIVLSQFAMCKDDLIDKLRDALRDRCYLAPFQVLKFASDHEENDLAATAIKNFHRALGPIKLMGPSYSCEGERQQNAPRWEMICFDFAQLSSQCQMGLFTLLLLATYTNPQSEKSMEVMWNKIGEAFDPSSSMYDKIAKLQGWNGWNSPNYEDE</sequence>
<dbReference type="Proteomes" id="UP000094020">
    <property type="component" value="Chromosome 5"/>
</dbReference>
<evidence type="ECO:0008006" key="4">
    <source>
        <dbReference type="Google" id="ProtNLM"/>
    </source>
</evidence>
<evidence type="ECO:0000313" key="1">
    <source>
        <dbReference type="EMBL" id="OCF49893.1"/>
    </source>
</evidence>